<protein>
    <submittedName>
        <fullName evidence="1">Uncharacterized protein</fullName>
    </submittedName>
</protein>
<accession>A0A6A6SXZ9</accession>
<organism evidence="1 2">
    <name type="scientific">Lophiostoma macrostomum CBS 122681</name>
    <dbReference type="NCBI Taxonomy" id="1314788"/>
    <lineage>
        <taxon>Eukaryota</taxon>
        <taxon>Fungi</taxon>
        <taxon>Dikarya</taxon>
        <taxon>Ascomycota</taxon>
        <taxon>Pezizomycotina</taxon>
        <taxon>Dothideomycetes</taxon>
        <taxon>Pleosporomycetidae</taxon>
        <taxon>Pleosporales</taxon>
        <taxon>Lophiostomataceae</taxon>
        <taxon>Lophiostoma</taxon>
    </lineage>
</organism>
<proteinExistence type="predicted"/>
<dbReference type="EMBL" id="MU004415">
    <property type="protein sequence ID" value="KAF2651881.1"/>
    <property type="molecule type" value="Genomic_DNA"/>
</dbReference>
<dbReference type="OrthoDB" id="3880115at2759"/>
<reference evidence="1" key="1">
    <citation type="journal article" date="2020" name="Stud. Mycol.">
        <title>101 Dothideomycetes genomes: a test case for predicting lifestyles and emergence of pathogens.</title>
        <authorList>
            <person name="Haridas S."/>
            <person name="Albert R."/>
            <person name="Binder M."/>
            <person name="Bloem J."/>
            <person name="Labutti K."/>
            <person name="Salamov A."/>
            <person name="Andreopoulos B."/>
            <person name="Baker S."/>
            <person name="Barry K."/>
            <person name="Bills G."/>
            <person name="Bluhm B."/>
            <person name="Cannon C."/>
            <person name="Castanera R."/>
            <person name="Culley D."/>
            <person name="Daum C."/>
            <person name="Ezra D."/>
            <person name="Gonzalez J."/>
            <person name="Henrissat B."/>
            <person name="Kuo A."/>
            <person name="Liang C."/>
            <person name="Lipzen A."/>
            <person name="Lutzoni F."/>
            <person name="Magnuson J."/>
            <person name="Mondo S."/>
            <person name="Nolan M."/>
            <person name="Ohm R."/>
            <person name="Pangilinan J."/>
            <person name="Park H.-J."/>
            <person name="Ramirez L."/>
            <person name="Alfaro M."/>
            <person name="Sun H."/>
            <person name="Tritt A."/>
            <person name="Yoshinaga Y."/>
            <person name="Zwiers L.-H."/>
            <person name="Turgeon B."/>
            <person name="Goodwin S."/>
            <person name="Spatafora J."/>
            <person name="Crous P."/>
            <person name="Grigoriev I."/>
        </authorList>
    </citation>
    <scope>NUCLEOTIDE SEQUENCE</scope>
    <source>
        <strain evidence="1">CBS 122681</strain>
    </source>
</reference>
<sequence length="439" mass="50673">MSSPLYVEAQNLENMYITQQRSPLFRLPLELRRRIYVCYAYDDAGCFYHYPSRHLRYKDHKTHQSRTGLSLACRETATEMQWAALTANTITFTCGLSQQDGPAYRDLTSKAARFEMLIYYSRWTKLLMLYYLALAGCITEDIVDELARKHPKLASSYPVVFSLTQDERELCELRQSHVPWPMSAMFHDVVDHLLDFASTHRDFDRLVSKMCSTSNRIHGCRAFFHNGSHLDILAWKPDWSIAIDFLKHLPREQRMQMRDKKIIIKEDRKGVAYPESHVRGLIPFLNENPKLKVEMQMGIWNSLLPSIWLSSPIYCKNSEDFCTDPAFPETLGSVSDWLLEIDDLDVCKVPAASLDILLEGTSRMSLDVWHSIKMAAAAQKNMTKIRPSVRLYFDEPAFPHSPSEYSPTTCRVLPESFHRSIAAIVDRTSRVRFDGNPGK</sequence>
<name>A0A6A6SXZ9_9PLEO</name>
<dbReference type="AlphaFoldDB" id="A0A6A6SXZ9"/>
<evidence type="ECO:0000313" key="2">
    <source>
        <dbReference type="Proteomes" id="UP000799324"/>
    </source>
</evidence>
<keyword evidence="2" id="KW-1185">Reference proteome</keyword>
<dbReference type="Proteomes" id="UP000799324">
    <property type="component" value="Unassembled WGS sequence"/>
</dbReference>
<gene>
    <name evidence="1" type="ORF">K491DRAFT_760776</name>
</gene>
<evidence type="ECO:0000313" key="1">
    <source>
        <dbReference type="EMBL" id="KAF2651881.1"/>
    </source>
</evidence>